<evidence type="ECO:0000313" key="2">
    <source>
        <dbReference type="Proteomes" id="UP001153678"/>
    </source>
</evidence>
<accession>A0A9W4SM50</accession>
<organism evidence="1 2">
    <name type="scientific">Funneliformis geosporum</name>
    <dbReference type="NCBI Taxonomy" id="1117311"/>
    <lineage>
        <taxon>Eukaryota</taxon>
        <taxon>Fungi</taxon>
        <taxon>Fungi incertae sedis</taxon>
        <taxon>Mucoromycota</taxon>
        <taxon>Glomeromycotina</taxon>
        <taxon>Glomeromycetes</taxon>
        <taxon>Glomerales</taxon>
        <taxon>Glomeraceae</taxon>
        <taxon>Funneliformis</taxon>
    </lineage>
</organism>
<reference evidence="1" key="1">
    <citation type="submission" date="2022-08" db="EMBL/GenBank/DDBJ databases">
        <authorList>
            <person name="Kallberg Y."/>
            <person name="Tangrot J."/>
            <person name="Rosling A."/>
        </authorList>
    </citation>
    <scope>NUCLEOTIDE SEQUENCE</scope>
    <source>
        <strain evidence="1">Wild A</strain>
    </source>
</reference>
<keyword evidence="2" id="KW-1185">Reference proteome</keyword>
<sequence>MSISIVENMYHQSDFESYYYFECNLSSIVPEPCPTFTLARISRIFPEVEYLGRVGHLNDVVQVRVKKDGDIDLAILQEGLEMVNGVQSVELQVPEMRIKKAL</sequence>
<name>A0A9W4SM50_9GLOM</name>
<comment type="caution">
    <text evidence="1">The sequence shown here is derived from an EMBL/GenBank/DDBJ whole genome shotgun (WGS) entry which is preliminary data.</text>
</comment>
<evidence type="ECO:0000313" key="1">
    <source>
        <dbReference type="EMBL" id="CAI2174116.1"/>
    </source>
</evidence>
<gene>
    <name evidence="1" type="ORF">FWILDA_LOCUS6429</name>
</gene>
<dbReference type="AlphaFoldDB" id="A0A9W4SM50"/>
<proteinExistence type="predicted"/>
<dbReference type="EMBL" id="CAMKVN010001163">
    <property type="protein sequence ID" value="CAI2174116.1"/>
    <property type="molecule type" value="Genomic_DNA"/>
</dbReference>
<protein>
    <submittedName>
        <fullName evidence="1">8786_t:CDS:1</fullName>
    </submittedName>
</protein>
<dbReference type="Proteomes" id="UP001153678">
    <property type="component" value="Unassembled WGS sequence"/>
</dbReference>
<dbReference type="OrthoDB" id="2395132at2759"/>